<evidence type="ECO:0000256" key="7">
    <source>
        <dbReference type="SAM" id="Phobius"/>
    </source>
</evidence>
<dbReference type="PANTHER" id="PTHR30572">
    <property type="entry name" value="MEMBRANE COMPONENT OF TRANSPORTER-RELATED"/>
    <property type="match status" value="1"/>
</dbReference>
<evidence type="ECO:0000256" key="1">
    <source>
        <dbReference type="ARBA" id="ARBA00004651"/>
    </source>
</evidence>
<feature type="transmembrane region" description="Helical" evidence="7">
    <location>
        <begin position="24"/>
        <end position="43"/>
    </location>
</feature>
<evidence type="ECO:0000259" key="8">
    <source>
        <dbReference type="Pfam" id="PF02687"/>
    </source>
</evidence>
<evidence type="ECO:0000256" key="3">
    <source>
        <dbReference type="ARBA" id="ARBA00022692"/>
    </source>
</evidence>
<feature type="transmembrane region" description="Helical" evidence="7">
    <location>
        <begin position="117"/>
        <end position="137"/>
    </location>
</feature>
<dbReference type="Pfam" id="PF02687">
    <property type="entry name" value="FtsX"/>
    <property type="match status" value="1"/>
</dbReference>
<organism evidence="9">
    <name type="scientific">hydrothermal vent metagenome</name>
    <dbReference type="NCBI Taxonomy" id="652676"/>
    <lineage>
        <taxon>unclassified sequences</taxon>
        <taxon>metagenomes</taxon>
        <taxon>ecological metagenomes</taxon>
    </lineage>
</organism>
<keyword evidence="3 7" id="KW-0812">Transmembrane</keyword>
<sequence>GTRALTIEGMIKAQKGTVAVVKRYSGIIDVVAIFLIAGIMIILTSSQVRRQKKDIGFLLAIGTSPWMITALFVIKAAIVGALGGLLGYLLGNPITHKIAASLIGASLPMPEGGLTSIFIFSIIVSSISALIPAVCAARIDPIEILREV</sequence>
<protein>
    <recommendedName>
        <fullName evidence="8">ABC3 transporter permease C-terminal domain-containing protein</fullName>
    </recommendedName>
</protein>
<evidence type="ECO:0000256" key="2">
    <source>
        <dbReference type="ARBA" id="ARBA00022475"/>
    </source>
</evidence>
<comment type="similarity">
    <text evidence="6">Belongs to the ABC-4 integral membrane protein family.</text>
</comment>
<feature type="non-terminal residue" evidence="9">
    <location>
        <position position="1"/>
    </location>
</feature>
<dbReference type="GO" id="GO:0005886">
    <property type="term" value="C:plasma membrane"/>
    <property type="evidence" value="ECO:0007669"/>
    <property type="project" value="UniProtKB-SubCell"/>
</dbReference>
<keyword evidence="5 7" id="KW-0472">Membrane</keyword>
<gene>
    <name evidence="9" type="ORF">MNBD_UNCLBAC01-1162</name>
</gene>
<feature type="transmembrane region" description="Helical" evidence="7">
    <location>
        <begin position="55"/>
        <end position="82"/>
    </location>
</feature>
<keyword evidence="4 7" id="KW-1133">Transmembrane helix</keyword>
<evidence type="ECO:0000256" key="4">
    <source>
        <dbReference type="ARBA" id="ARBA00022989"/>
    </source>
</evidence>
<feature type="domain" description="ABC3 transporter permease C-terminal" evidence="8">
    <location>
        <begin position="30"/>
        <end position="141"/>
    </location>
</feature>
<comment type="subcellular location">
    <subcellularLocation>
        <location evidence="1">Cell membrane</location>
        <topology evidence="1">Multi-pass membrane protein</topology>
    </subcellularLocation>
</comment>
<name>A0A3B1DUC0_9ZZZZ</name>
<dbReference type="PANTHER" id="PTHR30572:SF4">
    <property type="entry name" value="ABC TRANSPORTER PERMEASE YTRF"/>
    <property type="match status" value="1"/>
</dbReference>
<evidence type="ECO:0000313" key="9">
    <source>
        <dbReference type="EMBL" id="VAX35455.1"/>
    </source>
</evidence>
<dbReference type="GO" id="GO:0022857">
    <property type="term" value="F:transmembrane transporter activity"/>
    <property type="evidence" value="ECO:0007669"/>
    <property type="project" value="TreeGrafter"/>
</dbReference>
<dbReference type="InterPro" id="IPR050250">
    <property type="entry name" value="Macrolide_Exporter_MacB"/>
</dbReference>
<reference evidence="9" key="1">
    <citation type="submission" date="2018-06" db="EMBL/GenBank/DDBJ databases">
        <authorList>
            <person name="Zhirakovskaya E."/>
        </authorList>
    </citation>
    <scope>NUCLEOTIDE SEQUENCE</scope>
</reference>
<dbReference type="InterPro" id="IPR003838">
    <property type="entry name" value="ABC3_permease_C"/>
</dbReference>
<evidence type="ECO:0000256" key="5">
    <source>
        <dbReference type="ARBA" id="ARBA00023136"/>
    </source>
</evidence>
<keyword evidence="2" id="KW-1003">Cell membrane</keyword>
<dbReference type="EMBL" id="UOGJ01000054">
    <property type="protein sequence ID" value="VAX35455.1"/>
    <property type="molecule type" value="Genomic_DNA"/>
</dbReference>
<evidence type="ECO:0000256" key="6">
    <source>
        <dbReference type="ARBA" id="ARBA00038076"/>
    </source>
</evidence>
<accession>A0A3B1DUC0</accession>
<dbReference type="AlphaFoldDB" id="A0A3B1DUC0"/>
<proteinExistence type="inferred from homology"/>